<dbReference type="EMBL" id="BDIP01000860">
    <property type="protein sequence ID" value="GIQ82919.1"/>
    <property type="molecule type" value="Genomic_DNA"/>
</dbReference>
<feature type="non-terminal residue" evidence="2">
    <location>
        <position position="1"/>
    </location>
</feature>
<dbReference type="Proteomes" id="UP000265618">
    <property type="component" value="Unassembled WGS sequence"/>
</dbReference>
<evidence type="ECO:0000313" key="2">
    <source>
        <dbReference type="EMBL" id="GIQ82919.1"/>
    </source>
</evidence>
<reference evidence="2 3" key="1">
    <citation type="journal article" date="2018" name="PLoS ONE">
        <title>The draft genome of Kipferlia bialata reveals reductive genome evolution in fornicate parasites.</title>
        <authorList>
            <person name="Tanifuji G."/>
            <person name="Takabayashi S."/>
            <person name="Kume K."/>
            <person name="Takagi M."/>
            <person name="Nakayama T."/>
            <person name="Kamikawa R."/>
            <person name="Inagaki Y."/>
            <person name="Hashimoto T."/>
        </authorList>
    </citation>
    <scope>NUCLEOTIDE SEQUENCE [LARGE SCALE GENOMIC DNA]</scope>
    <source>
        <strain evidence="2">NY0173</strain>
    </source>
</reference>
<dbReference type="AlphaFoldDB" id="A0A9K3GGC4"/>
<feature type="region of interest" description="Disordered" evidence="1">
    <location>
        <begin position="297"/>
        <end position="336"/>
    </location>
</feature>
<gene>
    <name evidence="2" type="ORF">KIPB_004146</name>
</gene>
<proteinExistence type="predicted"/>
<evidence type="ECO:0000313" key="3">
    <source>
        <dbReference type="Proteomes" id="UP000265618"/>
    </source>
</evidence>
<comment type="caution">
    <text evidence="2">The sequence shown here is derived from an EMBL/GenBank/DDBJ whole genome shotgun (WGS) entry which is preliminary data.</text>
</comment>
<accession>A0A9K3GGC4</accession>
<evidence type="ECO:0000256" key="1">
    <source>
        <dbReference type="SAM" id="MobiDB-lite"/>
    </source>
</evidence>
<keyword evidence="3" id="KW-1185">Reference proteome</keyword>
<organism evidence="2 3">
    <name type="scientific">Kipferlia bialata</name>
    <dbReference type="NCBI Taxonomy" id="797122"/>
    <lineage>
        <taxon>Eukaryota</taxon>
        <taxon>Metamonada</taxon>
        <taxon>Carpediemonas-like organisms</taxon>
        <taxon>Kipferlia</taxon>
    </lineage>
</organism>
<protein>
    <submittedName>
        <fullName evidence="2">Uncharacterized protein</fullName>
    </submittedName>
</protein>
<feature type="compositionally biased region" description="Basic residues" evidence="1">
    <location>
        <begin position="320"/>
        <end position="334"/>
    </location>
</feature>
<sequence>MAVEAEESLLPWLLESTCLHPSLPLSLAVFKYVVPELLLEDITCIAHFENRPSSDPSGSISSIIRRPKKVTRRCLAARLIGERVRYINRVGGRRERGEEQDTDPVETQPNLPMCPYVELYTFMSTMPAHTRLPTSVGPILLTGIYRCACACPLVPPLAHVGKVGMDVHYPTRPLPPDEYSEHIPTPVQMLDGLATAVWELHDEFPDGPLLLAGLAVLMVKCQGASSVEVSRWLMAFACTSRDVAVRHAMALAAAHMLPPYVMGTEIEVPEEIGGQGESMDRGGEGYYEGESQMYAEGDDEGSASYVDEGAPSISQSRGRSVSRSRGRSMSRSRGRSVSVSRGQCIAHTSQGPFYLKGVRCLLELLGVTPVPQASPRQSAMLYALYKGNVSGILDWMASTIDRVFNRTRTLAVKTKRGQSYFHQWCLADAICLILDKTHPTPSVCDALCAHLYIAPKALRPICAQTLLSYVSPSLLPACVGMVCLGNDAKDKLKAALWLRDKVRDGEISPRASRRVTYCRLVPTVEEEEEEFDSEVGMDTVLVPVPKGTMDTHVAALYLCDLGVLYTPVLDGVDITPIGGKALTMHSLAKDLEGKTLARDPWVGIHAKTVA</sequence>
<name>A0A9K3GGC4_9EUKA</name>